<accession>B7QJE4</accession>
<dbReference type="SUPFAM" id="SSF53822">
    <property type="entry name" value="Periplasmic binding protein-like I"/>
    <property type="match status" value="1"/>
</dbReference>
<dbReference type="PaxDb" id="6945-B7QJE4"/>
<dbReference type="Gene3D" id="3.40.50.2300">
    <property type="match status" value="1"/>
</dbReference>
<dbReference type="EMBL" id="DS951814">
    <property type="protein sequence ID" value="EEC18966.1"/>
    <property type="molecule type" value="Genomic_DNA"/>
</dbReference>
<name>B7QJE4_IXOSC</name>
<dbReference type="HOGENOM" id="CLU_3194080_0_0_1"/>
<organism>
    <name type="scientific">Ixodes scapularis</name>
    <name type="common">Black-legged tick</name>
    <name type="synonym">Deer tick</name>
    <dbReference type="NCBI Taxonomy" id="6945"/>
    <lineage>
        <taxon>Eukaryota</taxon>
        <taxon>Metazoa</taxon>
        <taxon>Ecdysozoa</taxon>
        <taxon>Arthropoda</taxon>
        <taxon>Chelicerata</taxon>
        <taxon>Arachnida</taxon>
        <taxon>Acari</taxon>
        <taxon>Parasitiformes</taxon>
        <taxon>Ixodida</taxon>
        <taxon>Ixodoidea</taxon>
        <taxon>Ixodidae</taxon>
        <taxon>Ixodinae</taxon>
        <taxon>Ixodes</taxon>
    </lineage>
</organism>
<reference evidence="1" key="1">
    <citation type="submission" date="2008-03" db="EMBL/GenBank/DDBJ databases">
        <title>Annotation of Ixodes scapularis.</title>
        <authorList>
            <consortium name="Ixodes scapularis Genome Project Consortium"/>
            <person name="Caler E."/>
            <person name="Hannick L.I."/>
            <person name="Bidwell S."/>
            <person name="Joardar V."/>
            <person name="Thiagarajan M."/>
            <person name="Amedeo P."/>
            <person name="Galinsky K.J."/>
            <person name="Schobel S."/>
            <person name="Inman J."/>
            <person name="Hostetler J."/>
            <person name="Miller J."/>
            <person name="Hammond M."/>
            <person name="Megy K."/>
            <person name="Lawson D."/>
            <person name="Kodira C."/>
            <person name="Sutton G."/>
            <person name="Meyer J."/>
            <person name="Hill C.A."/>
            <person name="Birren B."/>
            <person name="Nene V."/>
            <person name="Collins F."/>
            <person name="Alarcon-Chaidez F."/>
            <person name="Wikel S."/>
            <person name="Strausberg R."/>
        </authorList>
    </citation>
    <scope>NUCLEOTIDE SEQUENCE [LARGE SCALE GENOMIC DNA]</scope>
    <source>
        <strain evidence="1">Wikel colony</strain>
    </source>
</reference>
<feature type="non-terminal residue" evidence="1">
    <location>
        <position position="47"/>
    </location>
</feature>
<feature type="non-terminal residue" evidence="1">
    <location>
        <position position="1"/>
    </location>
</feature>
<sequence>VNPFVSAVYEAVLLYALAVNETISEGVSITNGSYITQKMWNRTFEGT</sequence>
<proteinExistence type="predicted"/>
<keyword evidence="1" id="KW-0675">Receptor</keyword>
<protein>
    <submittedName>
        <fullName evidence="1">Atrial natriuretic peptide clearance receptor, putative</fullName>
    </submittedName>
</protein>
<dbReference type="AlphaFoldDB" id="B7QJE4"/>
<gene>
    <name evidence="1" type="ORF">IscW_ISCW014609</name>
</gene>
<evidence type="ECO:0000313" key="1">
    <source>
        <dbReference type="EMBL" id="EEC18966.1"/>
    </source>
</evidence>
<dbReference type="InterPro" id="IPR028082">
    <property type="entry name" value="Peripla_BP_I"/>
</dbReference>